<dbReference type="RefSeq" id="WP_170146920.1">
    <property type="nucleotide sequence ID" value="NZ_RAPK01000010.1"/>
</dbReference>
<proteinExistence type="inferred from homology"/>
<comment type="pathway">
    <text evidence="4">Cofactor biosynthesis; (R)-pantothenate biosynthesis; (R)-pantoate from 3-methyl-2-oxobutanoate: step 2/2.</text>
</comment>
<protein>
    <recommendedName>
        <fullName evidence="4">2-dehydropantoate 2-reductase</fullName>
        <ecNumber evidence="4">1.1.1.169</ecNumber>
    </recommendedName>
    <alternativeName>
        <fullName evidence="4">Ketopantoate reductase</fullName>
    </alternativeName>
</protein>
<dbReference type="Pfam" id="PF08546">
    <property type="entry name" value="ApbA_C"/>
    <property type="match status" value="1"/>
</dbReference>
<feature type="domain" description="Ketopantoate reductase N-terminal" evidence="5">
    <location>
        <begin position="4"/>
        <end position="151"/>
    </location>
</feature>
<organism evidence="7 8">
    <name type="scientific">Sinobaca qinghaiensis</name>
    <dbReference type="NCBI Taxonomy" id="342944"/>
    <lineage>
        <taxon>Bacteria</taxon>
        <taxon>Bacillati</taxon>
        <taxon>Bacillota</taxon>
        <taxon>Bacilli</taxon>
        <taxon>Bacillales</taxon>
        <taxon>Sporolactobacillaceae</taxon>
        <taxon>Sinobaca</taxon>
    </lineage>
</organism>
<evidence type="ECO:0000313" key="8">
    <source>
        <dbReference type="Proteomes" id="UP000285120"/>
    </source>
</evidence>
<dbReference type="PANTHER" id="PTHR21708:SF26">
    <property type="entry name" value="2-DEHYDROPANTOATE 2-REDUCTASE"/>
    <property type="match status" value="1"/>
</dbReference>
<dbReference type="GO" id="GO:0008677">
    <property type="term" value="F:2-dehydropantoate 2-reductase activity"/>
    <property type="evidence" value="ECO:0007669"/>
    <property type="project" value="UniProtKB-EC"/>
</dbReference>
<dbReference type="InterPro" id="IPR036291">
    <property type="entry name" value="NAD(P)-bd_dom_sf"/>
</dbReference>
<dbReference type="Pfam" id="PF02558">
    <property type="entry name" value="ApbA"/>
    <property type="match status" value="1"/>
</dbReference>
<dbReference type="EMBL" id="RAPK01000010">
    <property type="protein sequence ID" value="RKD71117.1"/>
    <property type="molecule type" value="Genomic_DNA"/>
</dbReference>
<accession>A0A419UZJ6</accession>
<evidence type="ECO:0000256" key="4">
    <source>
        <dbReference type="RuleBase" id="RU362068"/>
    </source>
</evidence>
<evidence type="ECO:0000259" key="6">
    <source>
        <dbReference type="Pfam" id="PF08546"/>
    </source>
</evidence>
<name>A0A419UZJ6_9BACL</name>
<dbReference type="Proteomes" id="UP000285120">
    <property type="component" value="Unassembled WGS sequence"/>
</dbReference>
<dbReference type="InterPro" id="IPR008927">
    <property type="entry name" value="6-PGluconate_DH-like_C_sf"/>
</dbReference>
<dbReference type="Gene3D" id="3.40.50.720">
    <property type="entry name" value="NAD(P)-binding Rossmann-like Domain"/>
    <property type="match status" value="1"/>
</dbReference>
<keyword evidence="8" id="KW-1185">Reference proteome</keyword>
<evidence type="ECO:0000256" key="3">
    <source>
        <dbReference type="ARBA" id="ARBA00023002"/>
    </source>
</evidence>
<dbReference type="AlphaFoldDB" id="A0A419UZJ6"/>
<comment type="similarity">
    <text evidence="1 4">Belongs to the ketopantoate reductase family.</text>
</comment>
<evidence type="ECO:0000256" key="1">
    <source>
        <dbReference type="ARBA" id="ARBA00007870"/>
    </source>
</evidence>
<dbReference type="UniPathway" id="UPA00028">
    <property type="reaction ID" value="UER00004"/>
</dbReference>
<comment type="catalytic activity">
    <reaction evidence="4">
        <text>(R)-pantoate + NADP(+) = 2-dehydropantoate + NADPH + H(+)</text>
        <dbReference type="Rhea" id="RHEA:16233"/>
        <dbReference type="ChEBI" id="CHEBI:11561"/>
        <dbReference type="ChEBI" id="CHEBI:15378"/>
        <dbReference type="ChEBI" id="CHEBI:15980"/>
        <dbReference type="ChEBI" id="CHEBI:57783"/>
        <dbReference type="ChEBI" id="CHEBI:58349"/>
        <dbReference type="EC" id="1.1.1.169"/>
    </reaction>
</comment>
<dbReference type="SUPFAM" id="SSF48179">
    <property type="entry name" value="6-phosphogluconate dehydrogenase C-terminal domain-like"/>
    <property type="match status" value="1"/>
</dbReference>
<dbReference type="EC" id="1.1.1.169" evidence="4"/>
<dbReference type="InterPro" id="IPR013328">
    <property type="entry name" value="6PGD_dom2"/>
</dbReference>
<dbReference type="InterPro" id="IPR013752">
    <property type="entry name" value="KPA_reductase"/>
</dbReference>
<keyword evidence="3 4" id="KW-0560">Oxidoreductase</keyword>
<keyword evidence="2 4" id="KW-0521">NADP</keyword>
<dbReference type="PANTHER" id="PTHR21708">
    <property type="entry name" value="PROBABLE 2-DEHYDROPANTOATE 2-REDUCTASE"/>
    <property type="match status" value="1"/>
</dbReference>
<comment type="caution">
    <text evidence="7">The sequence shown here is derived from an EMBL/GenBank/DDBJ whole genome shotgun (WGS) entry which is preliminary data.</text>
</comment>
<dbReference type="SUPFAM" id="SSF51735">
    <property type="entry name" value="NAD(P)-binding Rossmann-fold domains"/>
    <property type="match status" value="1"/>
</dbReference>
<dbReference type="Gene3D" id="1.10.1040.10">
    <property type="entry name" value="N-(1-d-carboxylethyl)-l-norvaline Dehydrogenase, domain 2"/>
    <property type="match status" value="1"/>
</dbReference>
<sequence>MKVIVHGAGAVGAYTGGRLLEAGYDVTFFVREGRRKQLEDHGLTLHSTAGDFSIRHVNTIVSPEEAEEADLIIWAVKGYHIEEALPQLAELAEKTGAAVLPLLNGISHIDKMKQVIPENRIIGGLAFIIAALDEKGHVHHTSGQHGLIYGELMPEQKPVVDEVETLFETVNAETKRSRNVWHDMWKKYMFITAFSGITTASNLTIGPVIRSEEACNTILSMLKEMKEIANMENGSLTTEEAESALQQMKSLNAEATSSMHNDLLRGGEIEVEHLQGEALKLADTHQIDSPVLYTMYSLIKPKALNR</sequence>
<dbReference type="InterPro" id="IPR051402">
    <property type="entry name" value="KPR-Related"/>
</dbReference>
<dbReference type="GO" id="GO:0005737">
    <property type="term" value="C:cytoplasm"/>
    <property type="evidence" value="ECO:0007669"/>
    <property type="project" value="TreeGrafter"/>
</dbReference>
<evidence type="ECO:0000313" key="7">
    <source>
        <dbReference type="EMBL" id="RKD71117.1"/>
    </source>
</evidence>
<feature type="domain" description="Ketopantoate reductase C-terminal" evidence="6">
    <location>
        <begin position="179"/>
        <end position="302"/>
    </location>
</feature>
<reference evidence="7 8" key="1">
    <citation type="submission" date="2018-09" db="EMBL/GenBank/DDBJ databases">
        <title>Genomic Encyclopedia of Archaeal and Bacterial Type Strains, Phase II (KMG-II): from individual species to whole genera.</title>
        <authorList>
            <person name="Goeker M."/>
        </authorList>
    </citation>
    <scope>NUCLEOTIDE SEQUENCE [LARGE SCALE GENOMIC DNA]</scope>
    <source>
        <strain evidence="7 8">DSM 17008</strain>
    </source>
</reference>
<dbReference type="FunFam" id="3.40.50.720:FF:000307">
    <property type="entry name" value="2-dehydropantoate 2-reductase"/>
    <property type="match status" value="1"/>
</dbReference>
<dbReference type="GO" id="GO:0015940">
    <property type="term" value="P:pantothenate biosynthetic process"/>
    <property type="evidence" value="ECO:0007669"/>
    <property type="project" value="UniProtKB-UniPathway"/>
</dbReference>
<evidence type="ECO:0000256" key="2">
    <source>
        <dbReference type="ARBA" id="ARBA00022857"/>
    </source>
</evidence>
<gene>
    <name evidence="7" type="ORF">ATL39_2508</name>
</gene>
<dbReference type="NCBIfam" id="TIGR00745">
    <property type="entry name" value="apbA_panE"/>
    <property type="match status" value="1"/>
</dbReference>
<dbReference type="InterPro" id="IPR003710">
    <property type="entry name" value="ApbA"/>
</dbReference>
<dbReference type="InterPro" id="IPR013332">
    <property type="entry name" value="KPR_N"/>
</dbReference>
<keyword evidence="4" id="KW-0566">Pantothenate biosynthesis</keyword>
<comment type="function">
    <text evidence="4">Catalyzes the NADPH-dependent reduction of ketopantoate into pantoic acid.</text>
</comment>
<evidence type="ECO:0000259" key="5">
    <source>
        <dbReference type="Pfam" id="PF02558"/>
    </source>
</evidence>